<dbReference type="WBParaSite" id="RSKR_0000853600.1">
    <property type="protein sequence ID" value="RSKR_0000853600.1"/>
    <property type="gene ID" value="RSKR_0000853600"/>
</dbReference>
<protein>
    <submittedName>
        <fullName evidence="2">FYVE-type domain-containing protein</fullName>
    </submittedName>
</protein>
<organism evidence="1 2">
    <name type="scientific">Rhabditophanes sp. KR3021</name>
    <dbReference type="NCBI Taxonomy" id="114890"/>
    <lineage>
        <taxon>Eukaryota</taxon>
        <taxon>Metazoa</taxon>
        <taxon>Ecdysozoa</taxon>
        <taxon>Nematoda</taxon>
        <taxon>Chromadorea</taxon>
        <taxon>Rhabditida</taxon>
        <taxon>Tylenchina</taxon>
        <taxon>Panagrolaimomorpha</taxon>
        <taxon>Strongyloidoidea</taxon>
        <taxon>Alloionematidae</taxon>
        <taxon>Rhabditophanes</taxon>
    </lineage>
</organism>
<proteinExistence type="predicted"/>
<sequence>MKNVSMSLFPQKANLGYIKRHKNNFLAERSKCVSESALETNRLIIRLDKLITNTPDDVSKRKAFEKEVVPWISDKDVNRCSDCSNPFNMTRRKHHCRLCGNVICHNCSKYLSFVIANKLINPAYAAKLNEVLTSAGKDIMPQAEPEKQSLVQSFKRMSSSATVDSFNKVRHRSEKILSHLINQDDSEVSLFSLLQQDAEEKLRICCTCKTLLDQRDEAMDQMVSSPIISQMYDQLITKLKEIANLTPSYRRMAQSLSQGESLYTLEEASKHRKTLALKQRDVDILSGKIEVLGTTSEHMKMPTNSDLLLQKRIRMFAVASVQNTIIGMPTLPTEKEYRILQEELRKKVLEDLRKREEEQRLLKSLQHSHSSHSIKKDYKEKTPISNGTAKLSSSIDSGWTPSPGKSTSASHLTELHKDLDPLQQQYLNIKHFLQQAIADGRTEEMDTLSQNLKLFETEILNNNLFVPS</sequence>
<evidence type="ECO:0000313" key="1">
    <source>
        <dbReference type="Proteomes" id="UP000095286"/>
    </source>
</evidence>
<reference evidence="2" key="1">
    <citation type="submission" date="2016-11" db="UniProtKB">
        <authorList>
            <consortium name="WormBaseParasite"/>
        </authorList>
    </citation>
    <scope>IDENTIFICATION</scope>
    <source>
        <strain evidence="2">KR3021</strain>
    </source>
</reference>
<accession>A0AC35U8A0</accession>
<dbReference type="Proteomes" id="UP000095286">
    <property type="component" value="Unplaced"/>
</dbReference>
<name>A0AC35U8A0_9BILA</name>
<evidence type="ECO:0000313" key="2">
    <source>
        <dbReference type="WBParaSite" id="RSKR_0000853600.1"/>
    </source>
</evidence>